<name>A0A4R5MHN3_9SPHI</name>
<feature type="transmembrane region" description="Helical" evidence="3">
    <location>
        <begin position="107"/>
        <end position="130"/>
    </location>
</feature>
<dbReference type="OrthoDB" id="1338229at2"/>
<protein>
    <recommendedName>
        <fullName evidence="6">Leucine-rich repeat domain-containing protein</fullName>
    </recommendedName>
</protein>
<feature type="transmembrane region" description="Helical" evidence="3">
    <location>
        <begin position="74"/>
        <end position="95"/>
    </location>
</feature>
<feature type="transmembrane region" description="Helical" evidence="3">
    <location>
        <begin position="142"/>
        <end position="164"/>
    </location>
</feature>
<dbReference type="AlphaFoldDB" id="A0A4R5MHN3"/>
<dbReference type="Pfam" id="PF00560">
    <property type="entry name" value="LRR_1"/>
    <property type="match status" value="1"/>
</dbReference>
<evidence type="ECO:0008006" key="6">
    <source>
        <dbReference type="Google" id="ProtNLM"/>
    </source>
</evidence>
<dbReference type="InterPro" id="IPR050216">
    <property type="entry name" value="LRR_domain-containing"/>
</dbReference>
<evidence type="ECO:0000256" key="1">
    <source>
        <dbReference type="ARBA" id="ARBA00022614"/>
    </source>
</evidence>
<dbReference type="EMBL" id="SJCY01000013">
    <property type="protein sequence ID" value="TDG35067.1"/>
    <property type="molecule type" value="Genomic_DNA"/>
</dbReference>
<keyword evidence="5" id="KW-1185">Reference proteome</keyword>
<keyword evidence="3" id="KW-0812">Transmembrane</keyword>
<dbReference type="PANTHER" id="PTHR48051:SF1">
    <property type="entry name" value="RAS SUPPRESSOR PROTEIN 1"/>
    <property type="match status" value="1"/>
</dbReference>
<gene>
    <name evidence="4" type="ORF">EZJ43_15180</name>
</gene>
<dbReference type="RefSeq" id="WP_133263565.1">
    <property type="nucleotide sequence ID" value="NZ_SJCY01000013.1"/>
</dbReference>
<comment type="caution">
    <text evidence="4">The sequence shown here is derived from an EMBL/GenBank/DDBJ whole genome shotgun (WGS) entry which is preliminary data.</text>
</comment>
<evidence type="ECO:0000256" key="2">
    <source>
        <dbReference type="ARBA" id="ARBA00022737"/>
    </source>
</evidence>
<keyword evidence="3" id="KW-1133">Transmembrane helix</keyword>
<sequence>MQLAILLSTVTPAGYLFAGTIAFSIFLAFKWLKKDPESKPGCLSIGIVALVISFVLLFPVMISFQYFEDGNATIKMAIGAIWLIIFSTAFYIVVSKNTKLLWSIGKIILSAIFGSLFLILVGGMAYFVYLRLFTHEKDDAPVWAVFLCIFFLAVIVLASLGIMMKNKTPSVDEMKEFKNLKTANKTPELVYILNLSNQNLERFPIDILKFNNLKFLDLNNNNLTELPLEVRKMNALNTIKLSNNPISDQQRAKIRKMLSPEIEIIFRS</sequence>
<accession>A0A4R5MHN3</accession>
<evidence type="ECO:0000313" key="4">
    <source>
        <dbReference type="EMBL" id="TDG35067.1"/>
    </source>
</evidence>
<dbReference type="InterPro" id="IPR001611">
    <property type="entry name" value="Leu-rich_rpt"/>
</dbReference>
<evidence type="ECO:0000313" key="5">
    <source>
        <dbReference type="Proteomes" id="UP000295668"/>
    </source>
</evidence>
<dbReference type="InterPro" id="IPR032675">
    <property type="entry name" value="LRR_dom_sf"/>
</dbReference>
<dbReference type="PANTHER" id="PTHR48051">
    <property type="match status" value="1"/>
</dbReference>
<dbReference type="SUPFAM" id="SSF52058">
    <property type="entry name" value="L domain-like"/>
    <property type="match status" value="1"/>
</dbReference>
<evidence type="ECO:0000256" key="3">
    <source>
        <dbReference type="SAM" id="Phobius"/>
    </source>
</evidence>
<feature type="transmembrane region" description="Helical" evidence="3">
    <location>
        <begin position="41"/>
        <end position="62"/>
    </location>
</feature>
<keyword evidence="1" id="KW-0433">Leucine-rich repeat</keyword>
<reference evidence="4 5" key="1">
    <citation type="submission" date="2019-02" db="EMBL/GenBank/DDBJ databases">
        <title>Pedobacter sp. nov., a novel speices isolated from soil of pinguins habitat in Antarcitica.</title>
        <authorList>
            <person name="He R.-H."/>
        </authorList>
    </citation>
    <scope>NUCLEOTIDE SEQUENCE [LARGE SCALE GENOMIC DNA]</scope>
    <source>
        <strain evidence="4 5">E01020</strain>
    </source>
</reference>
<dbReference type="GO" id="GO:0005737">
    <property type="term" value="C:cytoplasm"/>
    <property type="evidence" value="ECO:0007669"/>
    <property type="project" value="TreeGrafter"/>
</dbReference>
<feature type="transmembrane region" description="Helical" evidence="3">
    <location>
        <begin position="12"/>
        <end position="29"/>
    </location>
</feature>
<dbReference type="Gene3D" id="3.80.10.10">
    <property type="entry name" value="Ribonuclease Inhibitor"/>
    <property type="match status" value="1"/>
</dbReference>
<proteinExistence type="predicted"/>
<dbReference type="PROSITE" id="PS51450">
    <property type="entry name" value="LRR"/>
    <property type="match status" value="1"/>
</dbReference>
<dbReference type="Proteomes" id="UP000295668">
    <property type="component" value="Unassembled WGS sequence"/>
</dbReference>
<keyword evidence="3" id="KW-0472">Membrane</keyword>
<organism evidence="4 5">
    <name type="scientific">Pedobacter changchengzhani</name>
    <dbReference type="NCBI Taxonomy" id="2529274"/>
    <lineage>
        <taxon>Bacteria</taxon>
        <taxon>Pseudomonadati</taxon>
        <taxon>Bacteroidota</taxon>
        <taxon>Sphingobacteriia</taxon>
        <taxon>Sphingobacteriales</taxon>
        <taxon>Sphingobacteriaceae</taxon>
        <taxon>Pedobacter</taxon>
    </lineage>
</organism>
<keyword evidence="2" id="KW-0677">Repeat</keyword>